<dbReference type="OrthoDB" id="4233208at2"/>
<evidence type="ECO:0000256" key="1">
    <source>
        <dbReference type="SAM" id="Coils"/>
    </source>
</evidence>
<name>A0A387HB18_9ACTN</name>
<feature type="region of interest" description="Disordered" evidence="2">
    <location>
        <begin position="1"/>
        <end position="20"/>
    </location>
</feature>
<feature type="compositionally biased region" description="Polar residues" evidence="2">
    <location>
        <begin position="1"/>
        <end position="13"/>
    </location>
</feature>
<dbReference type="RefSeq" id="WP_120719320.1">
    <property type="nucleotide sequence ID" value="NZ_CP032698.1"/>
</dbReference>
<proteinExistence type="predicted"/>
<dbReference type="AlphaFoldDB" id="A0A387HB18"/>
<evidence type="ECO:0000313" key="4">
    <source>
        <dbReference type="Proteomes" id="UP000271554"/>
    </source>
</evidence>
<feature type="coiled-coil region" evidence="1">
    <location>
        <begin position="110"/>
        <end position="137"/>
    </location>
</feature>
<accession>A0A387HB18</accession>
<dbReference type="KEGG" id="shun:DWB77_00019"/>
<evidence type="ECO:0000313" key="3">
    <source>
        <dbReference type="EMBL" id="AYG77912.1"/>
    </source>
</evidence>
<keyword evidence="1" id="KW-0175">Coiled coil</keyword>
<keyword evidence="4" id="KW-1185">Reference proteome</keyword>
<gene>
    <name evidence="3" type="ORF">DWB77_00019</name>
</gene>
<reference evidence="3 4" key="1">
    <citation type="submission" date="2018-10" db="EMBL/GenBank/DDBJ databases">
        <title>Relationship between Morphology and Antimicrobial Activity in Streptomyces.</title>
        <authorList>
            <person name="Kang H.J."/>
            <person name="Kim S.B."/>
        </authorList>
    </citation>
    <scope>NUCLEOTIDE SEQUENCE [LARGE SCALE GENOMIC DNA]</scope>
    <source>
        <strain evidence="3 4">BH38</strain>
    </source>
</reference>
<dbReference type="EMBL" id="CP032698">
    <property type="protein sequence ID" value="AYG77912.1"/>
    <property type="molecule type" value="Genomic_DNA"/>
</dbReference>
<protein>
    <submittedName>
        <fullName evidence="3">Uncharacterized protein</fullName>
    </submittedName>
</protein>
<dbReference type="Proteomes" id="UP000271554">
    <property type="component" value="Chromosome"/>
</dbReference>
<organism evidence="3 4">
    <name type="scientific">Streptomyces hundungensis</name>
    <dbReference type="NCBI Taxonomy" id="1077946"/>
    <lineage>
        <taxon>Bacteria</taxon>
        <taxon>Bacillati</taxon>
        <taxon>Actinomycetota</taxon>
        <taxon>Actinomycetes</taxon>
        <taxon>Kitasatosporales</taxon>
        <taxon>Streptomycetaceae</taxon>
        <taxon>Streptomyces</taxon>
    </lineage>
</organism>
<evidence type="ECO:0000256" key="2">
    <source>
        <dbReference type="SAM" id="MobiDB-lite"/>
    </source>
</evidence>
<sequence length="206" mass="23095">MTLSVPPQSSPARRTTALDAGRAAAVQRRRADSEQCRQRVLDVLTAMRRNHQSLSDAEITRRARVNPQYLQRHRDLKAEAEAVRAHLVADRPRAQAAATAGREAALTVENRMLLAQNADLRRELETMRAELRAIRARDLAANARGDLVPHPTRDTEIEVLRRERDDALAAVRRGEADLLAQRNVVQRLIAENTRLIGGAVQPPERH</sequence>